<accession>A0A7J6NR85</accession>
<proteinExistence type="predicted"/>
<protein>
    <submittedName>
        <fullName evidence="2">Uncharacterized protein</fullName>
    </submittedName>
</protein>
<evidence type="ECO:0000313" key="3">
    <source>
        <dbReference type="Proteomes" id="UP000574390"/>
    </source>
</evidence>
<dbReference type="AlphaFoldDB" id="A0A7J6NR85"/>
<gene>
    <name evidence="2" type="ORF">FOZ62_014894</name>
</gene>
<feature type="non-terminal residue" evidence="2">
    <location>
        <position position="1"/>
    </location>
</feature>
<dbReference type="EMBL" id="JABANM010036964">
    <property type="protein sequence ID" value="KAF4686057.1"/>
    <property type="molecule type" value="Genomic_DNA"/>
</dbReference>
<feature type="region of interest" description="Disordered" evidence="1">
    <location>
        <begin position="1"/>
        <end position="22"/>
    </location>
</feature>
<comment type="caution">
    <text evidence="2">The sequence shown here is derived from an EMBL/GenBank/DDBJ whole genome shotgun (WGS) entry which is preliminary data.</text>
</comment>
<reference evidence="2 3" key="1">
    <citation type="submission" date="2020-04" db="EMBL/GenBank/DDBJ databases">
        <title>Perkinsus olseni comparative genomics.</title>
        <authorList>
            <person name="Bogema D.R."/>
        </authorList>
    </citation>
    <scope>NUCLEOTIDE SEQUENCE [LARGE SCALE GENOMIC DNA]</scope>
    <source>
        <strain evidence="2">ATCC PRA-205</strain>
    </source>
</reference>
<organism evidence="2 3">
    <name type="scientific">Perkinsus olseni</name>
    <name type="common">Perkinsus atlanticus</name>
    <dbReference type="NCBI Taxonomy" id="32597"/>
    <lineage>
        <taxon>Eukaryota</taxon>
        <taxon>Sar</taxon>
        <taxon>Alveolata</taxon>
        <taxon>Perkinsozoa</taxon>
        <taxon>Perkinsea</taxon>
        <taxon>Perkinsida</taxon>
        <taxon>Perkinsidae</taxon>
        <taxon>Perkinsus</taxon>
    </lineage>
</organism>
<feature type="compositionally biased region" description="Basic and acidic residues" evidence="1">
    <location>
        <begin position="8"/>
        <end position="22"/>
    </location>
</feature>
<name>A0A7J6NR85_PEROL</name>
<dbReference type="Proteomes" id="UP000574390">
    <property type="component" value="Unassembled WGS sequence"/>
</dbReference>
<evidence type="ECO:0000313" key="2">
    <source>
        <dbReference type="EMBL" id="KAF4686057.1"/>
    </source>
</evidence>
<evidence type="ECO:0000256" key="1">
    <source>
        <dbReference type="SAM" id="MobiDB-lite"/>
    </source>
</evidence>
<sequence length="72" mass="8483">EIGSYQRGQRETKRSQLKERKSIQQRLAAVDSRLKKARGELWSRVQENIAKDVQAYQQSFAEDREEFSRRGA</sequence>